<accession>A0A6G0QSP9</accession>
<proteinExistence type="predicted"/>
<dbReference type="AlphaFoldDB" id="A0A6G0QSP9"/>
<comment type="caution">
    <text evidence="2">The sequence shown here is derived from an EMBL/GenBank/DDBJ whole genome shotgun (WGS) entry which is preliminary data.</text>
</comment>
<feature type="region of interest" description="Disordered" evidence="1">
    <location>
        <begin position="1"/>
        <end position="53"/>
    </location>
</feature>
<evidence type="ECO:0000313" key="3">
    <source>
        <dbReference type="Proteomes" id="UP000486351"/>
    </source>
</evidence>
<reference evidence="2 3" key="1">
    <citation type="submission" date="2018-09" db="EMBL/GenBank/DDBJ databases">
        <title>Genomic investigation of the strawberry pathogen Phytophthora fragariae indicates pathogenicity is determined by transcriptional variation in three key races.</title>
        <authorList>
            <person name="Adams T.M."/>
            <person name="Armitage A.D."/>
            <person name="Sobczyk M.K."/>
            <person name="Bates H.J."/>
            <person name="Dunwell J.M."/>
            <person name="Nellist C.F."/>
            <person name="Harrison R.J."/>
        </authorList>
    </citation>
    <scope>NUCLEOTIDE SEQUENCE [LARGE SCALE GENOMIC DNA]</scope>
    <source>
        <strain evidence="2 3">NOV-77</strain>
    </source>
</reference>
<organism evidence="2 3">
    <name type="scientific">Phytophthora fragariae</name>
    <dbReference type="NCBI Taxonomy" id="53985"/>
    <lineage>
        <taxon>Eukaryota</taxon>
        <taxon>Sar</taxon>
        <taxon>Stramenopiles</taxon>
        <taxon>Oomycota</taxon>
        <taxon>Peronosporomycetes</taxon>
        <taxon>Peronosporales</taxon>
        <taxon>Peronosporaceae</taxon>
        <taxon>Phytophthora</taxon>
    </lineage>
</organism>
<gene>
    <name evidence="2" type="ORF">PF008_g23008</name>
</gene>
<evidence type="ECO:0000256" key="1">
    <source>
        <dbReference type="SAM" id="MobiDB-lite"/>
    </source>
</evidence>
<dbReference type="EMBL" id="QXFY01002251">
    <property type="protein sequence ID" value="KAE9300411.1"/>
    <property type="molecule type" value="Genomic_DNA"/>
</dbReference>
<protein>
    <submittedName>
        <fullName evidence="2">Uncharacterized protein</fullName>
    </submittedName>
</protein>
<name>A0A6G0QSP9_9STRA</name>
<evidence type="ECO:0000313" key="2">
    <source>
        <dbReference type="EMBL" id="KAE9300411.1"/>
    </source>
</evidence>
<sequence length="53" mass="5276">MANEVTGVSRPREVVTAVEAADGTTGAPGDDETTGEVVDDKAGASSEPDAADR</sequence>
<dbReference type="Proteomes" id="UP000486351">
    <property type="component" value="Unassembled WGS sequence"/>
</dbReference>